<keyword evidence="2" id="KW-0813">Transport</keyword>
<organism evidence="11 12">
    <name type="scientific">Paraburkholderia azotifigens</name>
    <dbReference type="NCBI Taxonomy" id="2057004"/>
    <lineage>
        <taxon>Bacteria</taxon>
        <taxon>Pseudomonadati</taxon>
        <taxon>Pseudomonadota</taxon>
        <taxon>Betaproteobacteria</taxon>
        <taxon>Burkholderiales</taxon>
        <taxon>Burkholderiaceae</taxon>
        <taxon>Paraburkholderia</taxon>
    </lineage>
</organism>
<reference evidence="11" key="2">
    <citation type="submission" date="2019-08" db="EMBL/GenBank/DDBJ databases">
        <authorList>
            <person name="Im W.-T."/>
        </authorList>
    </citation>
    <scope>NUCLEOTIDE SEQUENCE</scope>
    <source>
        <strain evidence="11">NF 2-5-3</strain>
    </source>
</reference>
<comment type="caution">
    <text evidence="11">The sequence shown here is derived from an EMBL/GenBank/DDBJ whole genome shotgun (WGS) entry which is preliminary data.</text>
</comment>
<name>A0A5C6VFJ7_9BURK</name>
<feature type="domain" description="Major facilitator superfamily (MFS) profile" evidence="9">
    <location>
        <begin position="21"/>
        <end position="428"/>
    </location>
</feature>
<evidence type="ECO:0000313" key="12">
    <source>
        <dbReference type="Proteomes" id="UP000321776"/>
    </source>
</evidence>
<feature type="transmembrane region" description="Helical" evidence="8">
    <location>
        <begin position="405"/>
        <end position="424"/>
    </location>
</feature>
<dbReference type="GO" id="GO:0015293">
    <property type="term" value="F:symporter activity"/>
    <property type="evidence" value="ECO:0007669"/>
    <property type="project" value="UniProtKB-KW"/>
</dbReference>
<dbReference type="Pfam" id="PF07690">
    <property type="entry name" value="MFS_1"/>
    <property type="match status" value="1"/>
</dbReference>
<keyword evidence="3" id="KW-1003">Cell membrane</keyword>
<evidence type="ECO:0000313" key="11">
    <source>
        <dbReference type="EMBL" id="TXC84152.1"/>
    </source>
</evidence>
<feature type="transmembrane region" description="Helical" evidence="8">
    <location>
        <begin position="309"/>
        <end position="330"/>
    </location>
</feature>
<feature type="transmembrane region" description="Helical" evidence="8">
    <location>
        <begin position="93"/>
        <end position="115"/>
    </location>
</feature>
<gene>
    <name evidence="11" type="ORF">FRZ40_28050</name>
    <name evidence="10" type="ORF">V4C56_09235</name>
</gene>
<dbReference type="EMBL" id="JAZHGA010000005">
    <property type="protein sequence ID" value="MEM5339810.1"/>
    <property type="molecule type" value="Genomic_DNA"/>
</dbReference>
<reference evidence="11 12" key="1">
    <citation type="journal article" date="2018" name="Int. J. Syst. Evol. Microbiol.">
        <title>Paraburkholderia azotifigens sp. nov., a nitrogen-fixing bacterium isolated from paddy soil.</title>
        <authorList>
            <person name="Choi G.M."/>
            <person name="Im W.T."/>
        </authorList>
    </citation>
    <scope>NUCLEOTIDE SEQUENCE [LARGE SCALE GENOMIC DNA]</scope>
    <source>
        <strain evidence="11 12">NF 2-5-3</strain>
    </source>
</reference>
<feature type="transmembrane region" description="Helical" evidence="8">
    <location>
        <begin position="243"/>
        <end position="264"/>
    </location>
</feature>
<evidence type="ECO:0000256" key="2">
    <source>
        <dbReference type="ARBA" id="ARBA00022448"/>
    </source>
</evidence>
<evidence type="ECO:0000256" key="1">
    <source>
        <dbReference type="ARBA" id="ARBA00004651"/>
    </source>
</evidence>
<proteinExistence type="predicted"/>
<feature type="transmembrane region" description="Helical" evidence="8">
    <location>
        <begin position="160"/>
        <end position="180"/>
    </location>
</feature>
<evidence type="ECO:0000256" key="6">
    <source>
        <dbReference type="ARBA" id="ARBA00022989"/>
    </source>
</evidence>
<dbReference type="InterPro" id="IPR011701">
    <property type="entry name" value="MFS"/>
</dbReference>
<dbReference type="AlphaFoldDB" id="A0A5C6VFJ7"/>
<dbReference type="InterPro" id="IPR036259">
    <property type="entry name" value="MFS_trans_sf"/>
</dbReference>
<dbReference type="PANTHER" id="PTHR43528">
    <property type="entry name" value="ALPHA-KETOGLUTARATE PERMEASE"/>
    <property type="match status" value="1"/>
</dbReference>
<evidence type="ECO:0000313" key="13">
    <source>
        <dbReference type="Proteomes" id="UP001481677"/>
    </source>
</evidence>
<dbReference type="InterPro" id="IPR051084">
    <property type="entry name" value="H+-coupled_symporters"/>
</dbReference>
<keyword evidence="13" id="KW-1185">Reference proteome</keyword>
<evidence type="ECO:0000313" key="10">
    <source>
        <dbReference type="EMBL" id="MEM5339810.1"/>
    </source>
</evidence>
<evidence type="ECO:0000256" key="5">
    <source>
        <dbReference type="ARBA" id="ARBA00022847"/>
    </source>
</evidence>
<feature type="transmembrane region" description="Helical" evidence="8">
    <location>
        <begin position="374"/>
        <end position="399"/>
    </location>
</feature>
<feature type="transmembrane region" description="Helical" evidence="8">
    <location>
        <begin position="127"/>
        <end position="148"/>
    </location>
</feature>
<feature type="transmembrane region" description="Helical" evidence="8">
    <location>
        <begin position="336"/>
        <end position="362"/>
    </location>
</feature>
<feature type="transmembrane region" description="Helical" evidence="8">
    <location>
        <begin position="58"/>
        <end position="81"/>
    </location>
</feature>
<dbReference type="Gene3D" id="1.20.1250.20">
    <property type="entry name" value="MFS general substrate transporter like domains"/>
    <property type="match status" value="2"/>
</dbReference>
<reference evidence="10 13" key="3">
    <citation type="submission" date="2024-01" db="EMBL/GenBank/DDBJ databases">
        <title>The diversity of rhizobia nodulating Mimosa spp. in eleven states of Brazil covering several biomes is determined by host plant, location, and edaphic factors.</title>
        <authorList>
            <person name="Rouws L."/>
            <person name="Barauna A."/>
            <person name="Beukes C."/>
            <person name="De Faria S.M."/>
            <person name="Gross E."/>
            <person name="Dos Reis Junior F.B."/>
            <person name="Simon M."/>
            <person name="Maluk M."/>
            <person name="Odee D.W."/>
            <person name="Kenicer G."/>
            <person name="Young J.P.W."/>
            <person name="Reis V.M."/>
            <person name="Zilli J."/>
            <person name="James E.K."/>
        </authorList>
    </citation>
    <scope>NUCLEOTIDE SEQUENCE [LARGE SCALE GENOMIC DNA]</scope>
    <source>
        <strain evidence="10 13">JPY530</strain>
    </source>
</reference>
<feature type="transmembrane region" description="Helical" evidence="8">
    <location>
        <begin position="192"/>
        <end position="211"/>
    </location>
</feature>
<dbReference type="GO" id="GO:0005886">
    <property type="term" value="C:plasma membrane"/>
    <property type="evidence" value="ECO:0007669"/>
    <property type="project" value="UniProtKB-SubCell"/>
</dbReference>
<feature type="transmembrane region" description="Helical" evidence="8">
    <location>
        <begin position="21"/>
        <end position="46"/>
    </location>
</feature>
<keyword evidence="7 8" id="KW-0472">Membrane</keyword>
<dbReference type="PROSITE" id="PS50850">
    <property type="entry name" value="MFS"/>
    <property type="match status" value="1"/>
</dbReference>
<keyword evidence="4 8" id="KW-0812">Transmembrane</keyword>
<comment type="subcellular location">
    <subcellularLocation>
        <location evidence="1">Cell membrane</location>
        <topology evidence="1">Multi-pass membrane protein</topology>
    </subcellularLocation>
</comment>
<dbReference type="Proteomes" id="UP000321776">
    <property type="component" value="Unassembled WGS sequence"/>
</dbReference>
<keyword evidence="6 8" id="KW-1133">Transmembrane helix</keyword>
<feature type="transmembrane region" description="Helical" evidence="8">
    <location>
        <begin position="276"/>
        <end position="297"/>
    </location>
</feature>
<dbReference type="SUPFAM" id="SSF103473">
    <property type="entry name" value="MFS general substrate transporter"/>
    <property type="match status" value="1"/>
</dbReference>
<dbReference type="EMBL" id="VOQS01000003">
    <property type="protein sequence ID" value="TXC84152.1"/>
    <property type="molecule type" value="Genomic_DNA"/>
</dbReference>
<dbReference type="InterPro" id="IPR020846">
    <property type="entry name" value="MFS_dom"/>
</dbReference>
<evidence type="ECO:0000259" key="9">
    <source>
        <dbReference type="PROSITE" id="PS50850"/>
    </source>
</evidence>
<protein>
    <submittedName>
        <fullName evidence="11">MFS transporter</fullName>
    </submittedName>
</protein>
<evidence type="ECO:0000256" key="7">
    <source>
        <dbReference type="ARBA" id="ARBA00023136"/>
    </source>
</evidence>
<keyword evidence="5" id="KW-0769">Symport</keyword>
<dbReference type="PANTHER" id="PTHR43528:SF1">
    <property type="entry name" value="ALPHA-KETOGLUTARATE PERMEASE"/>
    <property type="match status" value="1"/>
</dbReference>
<sequence>MNSTVIDDDVRRPDAKPMRRLIVATSIGNALEWFDFAAYGFFAVTLSKLFFPAHDETVSLLMTFGTFGLSYVFRPLGALLLGRYADRSGRKAALLASLALTTIGTLVCSVIPTYAQIGLAAPVGLMAARILISFSTGGEFGSGTALMIEQKSKRKAFLASWQFSSQGLSTVLASFAGLALSTQLSPEQIESWGWRAPFVFGLLVAPVGLYIRRHIDDTLPDSAHSAKRNAPVRELLAHNKGRILLAAGVMAVSTAASYLMILYMPTYAVRQLHLPASTGFAATVVTGAILMIFTPLMGHLADRFGRSRMMVISAVVTLVTIYPCFAWLLSSPSFSVLMAIMVLAGALKAIYFGPLAAVLSSLFPTSVRSTGLGFSYNIGVMVFGGFTPWLVTAMIGATHNPLSPAFYLMACAALSLACVAIYHYRLVKHI</sequence>
<accession>A0A5C6VFJ7</accession>
<evidence type="ECO:0000256" key="8">
    <source>
        <dbReference type="SAM" id="Phobius"/>
    </source>
</evidence>
<dbReference type="Proteomes" id="UP001481677">
    <property type="component" value="Unassembled WGS sequence"/>
</dbReference>
<evidence type="ECO:0000256" key="3">
    <source>
        <dbReference type="ARBA" id="ARBA00022475"/>
    </source>
</evidence>
<dbReference type="RefSeq" id="WP_147236275.1">
    <property type="nucleotide sequence ID" value="NZ_JAZHFZ010000013.1"/>
</dbReference>
<evidence type="ECO:0000256" key="4">
    <source>
        <dbReference type="ARBA" id="ARBA00022692"/>
    </source>
</evidence>